<reference evidence="1 2" key="1">
    <citation type="journal article" date="2011" name="Stand. Genomic Sci.">
        <title>Non-contiguous finished genome sequence and contextual data of the filamentous soil bacterium Ktedonobacter racemifer type strain (SOSP1-21).</title>
        <authorList>
            <person name="Chang Y.J."/>
            <person name="Land M."/>
            <person name="Hauser L."/>
            <person name="Chertkov O."/>
            <person name="Del Rio T.G."/>
            <person name="Nolan M."/>
            <person name="Copeland A."/>
            <person name="Tice H."/>
            <person name="Cheng J.F."/>
            <person name="Lucas S."/>
            <person name="Han C."/>
            <person name="Goodwin L."/>
            <person name="Pitluck S."/>
            <person name="Ivanova N."/>
            <person name="Ovchinikova G."/>
            <person name="Pati A."/>
            <person name="Chen A."/>
            <person name="Palaniappan K."/>
            <person name="Mavromatis K."/>
            <person name="Liolios K."/>
            <person name="Brettin T."/>
            <person name="Fiebig A."/>
            <person name="Rohde M."/>
            <person name="Abt B."/>
            <person name="Goker M."/>
            <person name="Detter J.C."/>
            <person name="Woyke T."/>
            <person name="Bristow J."/>
            <person name="Eisen J.A."/>
            <person name="Markowitz V."/>
            <person name="Hugenholtz P."/>
            <person name="Kyrpides N.C."/>
            <person name="Klenk H.P."/>
            <person name="Lapidus A."/>
        </authorList>
    </citation>
    <scope>NUCLEOTIDE SEQUENCE [LARGE SCALE GENOMIC DNA]</scope>
    <source>
        <strain evidence="2">DSM 44963</strain>
    </source>
</reference>
<dbReference type="EMBL" id="ADVG01000001">
    <property type="protein sequence ID" value="EFH88303.1"/>
    <property type="molecule type" value="Genomic_DNA"/>
</dbReference>
<proteinExistence type="predicted"/>
<dbReference type="InParanoid" id="D6TDF8"/>
<evidence type="ECO:0000313" key="2">
    <source>
        <dbReference type="Proteomes" id="UP000004508"/>
    </source>
</evidence>
<evidence type="ECO:0000313" key="1">
    <source>
        <dbReference type="EMBL" id="EFH88303.1"/>
    </source>
</evidence>
<dbReference type="AlphaFoldDB" id="D6TDF8"/>
<keyword evidence="2" id="KW-1185">Reference proteome</keyword>
<dbReference type="Proteomes" id="UP000004508">
    <property type="component" value="Unassembled WGS sequence"/>
</dbReference>
<protein>
    <submittedName>
        <fullName evidence="1">Uncharacterized protein</fullName>
    </submittedName>
</protein>
<organism evidence="1 2">
    <name type="scientific">Ktedonobacter racemifer DSM 44963</name>
    <dbReference type="NCBI Taxonomy" id="485913"/>
    <lineage>
        <taxon>Bacteria</taxon>
        <taxon>Bacillati</taxon>
        <taxon>Chloroflexota</taxon>
        <taxon>Ktedonobacteria</taxon>
        <taxon>Ktedonobacterales</taxon>
        <taxon>Ktedonobacteraceae</taxon>
        <taxon>Ktedonobacter</taxon>
    </lineage>
</organism>
<name>D6TDF8_KTERA</name>
<comment type="caution">
    <text evidence="1">The sequence shown here is derived from an EMBL/GenBank/DDBJ whole genome shotgun (WGS) entry which is preliminary data.</text>
</comment>
<gene>
    <name evidence="1" type="ORF">Krac_9731</name>
</gene>
<sequence>MAPSKPKMFDVDCGVVVAIQFTSTLHTSATALRAFAALYSQKAMNVDQPVSSMDLFKPDFALAPLGRKCPVSSSCLGFARAREVGRRDRFKDNGFVRVDETTRPLVQVVIALIAYLARFPHRAPSN</sequence>
<accession>D6TDF8</accession>